<dbReference type="EMBL" id="HG970332">
    <property type="status" value="NOT_ANNOTATED_CDS"/>
    <property type="molecule type" value="Genomic_DNA"/>
</dbReference>
<evidence type="ECO:0000313" key="1">
    <source>
        <dbReference type="EnsemblFungi" id="CEF72787"/>
    </source>
</evidence>
<dbReference type="EnsemblFungi" id="CEF72787">
    <property type="protein sequence ID" value="CEF72787"/>
    <property type="gene ID" value="FGRRES_15095"/>
</dbReference>
<reference evidence="1" key="1">
    <citation type="journal article" date="2007" name="Science">
        <title>The Fusarium graminearum genome reveals a link between localized polymorphism and pathogen specialization.</title>
        <authorList>
            <person name="Cuomo C.A."/>
            <person name="Gueldener U."/>
            <person name="Xu J.-R."/>
            <person name="Trail F."/>
            <person name="Turgeon B.G."/>
            <person name="Di Pietro A."/>
            <person name="Walton J.D."/>
            <person name="Ma L.-J."/>
            <person name="Baker S.E."/>
            <person name="Rep M."/>
            <person name="Adam G."/>
            <person name="Antoniw J."/>
            <person name="Baldwin T."/>
            <person name="Calvo S.E."/>
            <person name="Chang Y.-L."/>
            <person name="DeCaprio D."/>
            <person name="Gale L.R."/>
            <person name="Gnerre S."/>
            <person name="Goswami R.S."/>
            <person name="Hammond-Kosack K."/>
            <person name="Harris L.J."/>
            <person name="Hilburn K."/>
            <person name="Kennell J.C."/>
            <person name="Kroken S."/>
            <person name="Magnuson J.K."/>
            <person name="Mannhaupt G."/>
            <person name="Mauceli E.W."/>
            <person name="Mewes H.-W."/>
            <person name="Mitterbauer R."/>
            <person name="Muehlbauer G."/>
            <person name="Muensterkoetter M."/>
            <person name="Nelson D."/>
            <person name="O'Donnell K."/>
            <person name="Ouellet T."/>
            <person name="Qi W."/>
            <person name="Quesneville H."/>
            <person name="Roncero M.I.G."/>
            <person name="Seong K.-Y."/>
            <person name="Tetko I.V."/>
            <person name="Urban M."/>
            <person name="Waalwijk C."/>
            <person name="Ward T.J."/>
            <person name="Yao J."/>
            <person name="Birren B.W."/>
            <person name="Kistler H.C."/>
        </authorList>
    </citation>
    <scope>NUCLEOTIDE SEQUENCE [LARGE SCALE GENOMIC DNA]</scope>
    <source>
        <strain evidence="1">PH-1 / ATCC MYA-4620 / FGSC 9075 / NRRL 31084</strain>
    </source>
</reference>
<accession>A0A0E0RNG2</accession>
<sequence>MWYSWSGFWFVFIKSDTGDMGEERREVVEREETGKGKLDKNCLALGAGGDKSPVLFDGGEDRDLRGDGREKVGSPLSLAAQILAGF</sequence>
<reference evidence="1" key="3">
    <citation type="submission" date="2017-01" db="UniProtKB">
        <authorList>
            <consortium name="EnsemblFungi"/>
        </authorList>
    </citation>
    <scope>IDENTIFICATION</scope>
    <source>
        <strain evidence="1">PH-1 / ATCC MYA-4620 / FGSC 9075 / NRRL 31084</strain>
    </source>
</reference>
<accession>A0A098D2W5</accession>
<proteinExistence type="predicted"/>
<protein>
    <submittedName>
        <fullName evidence="1">Uncharacterized protein</fullName>
    </submittedName>
</protein>
<reference evidence="1" key="2">
    <citation type="journal article" date="2010" name="Nature">
        <title>Comparative genomics reveals mobile pathogenicity chromosomes in Fusarium.</title>
        <authorList>
            <person name="Ma L.J."/>
            <person name="van der Does H.C."/>
            <person name="Borkovich K.A."/>
            <person name="Coleman J.J."/>
            <person name="Daboussi M.J."/>
            <person name="Di Pietro A."/>
            <person name="Dufresne M."/>
            <person name="Freitag M."/>
            <person name="Grabherr M."/>
            <person name="Henrissat B."/>
            <person name="Houterman P.M."/>
            <person name="Kang S."/>
            <person name="Shim W.B."/>
            <person name="Woloshuk C."/>
            <person name="Xie X."/>
            <person name="Xu J.R."/>
            <person name="Antoniw J."/>
            <person name="Baker S.E."/>
            <person name="Bluhm B.H."/>
            <person name="Breakspear A."/>
            <person name="Brown D.W."/>
            <person name="Butchko R.A."/>
            <person name="Chapman S."/>
            <person name="Coulson R."/>
            <person name="Coutinho P.M."/>
            <person name="Danchin E.G."/>
            <person name="Diener A."/>
            <person name="Gale L.R."/>
            <person name="Gardiner D.M."/>
            <person name="Goff S."/>
            <person name="Hammond-Kosack K.E."/>
            <person name="Hilburn K."/>
            <person name="Hua-Van A."/>
            <person name="Jonkers W."/>
            <person name="Kazan K."/>
            <person name="Kodira C.D."/>
            <person name="Koehrsen M."/>
            <person name="Kumar L."/>
            <person name="Lee Y.H."/>
            <person name="Li L."/>
            <person name="Manners J.M."/>
            <person name="Miranda-Saavedra D."/>
            <person name="Mukherjee M."/>
            <person name="Park G."/>
            <person name="Park J."/>
            <person name="Park S.Y."/>
            <person name="Proctor R.H."/>
            <person name="Regev A."/>
            <person name="Ruiz-Roldan M.C."/>
            <person name="Sain D."/>
            <person name="Sakthikumar S."/>
            <person name="Sykes S."/>
            <person name="Schwartz D.C."/>
            <person name="Turgeon B.G."/>
            <person name="Wapinski I."/>
            <person name="Yoder O."/>
            <person name="Young S."/>
            <person name="Zeng Q."/>
            <person name="Zhou S."/>
            <person name="Galagan J."/>
            <person name="Cuomo C.A."/>
            <person name="Kistler H.C."/>
            <person name="Rep M."/>
        </authorList>
    </citation>
    <scope>GENOME REANNOTATION</scope>
    <source>
        <strain evidence="1">PH-1 / ATCC MYA-4620 / FGSC 9075 / NRRL 31084</strain>
    </source>
</reference>
<name>A0A098D2W5_GIBZE</name>
<organism evidence="1">
    <name type="scientific">Gibberella zeae (strain ATCC MYA-4620 / CBS 123657 / FGSC 9075 / NRRL 31084 / PH-1)</name>
    <name type="common">Wheat head blight fungus</name>
    <name type="synonym">Fusarium graminearum</name>
    <dbReference type="NCBI Taxonomy" id="229533"/>
    <lineage>
        <taxon>Eukaryota</taxon>
        <taxon>Fungi</taxon>
        <taxon>Dikarya</taxon>
        <taxon>Ascomycota</taxon>
        <taxon>Pezizomycotina</taxon>
        <taxon>Sordariomycetes</taxon>
        <taxon>Hypocreomycetidae</taxon>
        <taxon>Hypocreales</taxon>
        <taxon>Nectriaceae</taxon>
        <taxon>Fusarium</taxon>
    </lineage>
</organism>
<dbReference type="AlphaFoldDB" id="A0A098D2W5"/>